<dbReference type="AlphaFoldDB" id="A0ABD3L1L2"/>
<feature type="domain" description="NPH3" evidence="3">
    <location>
        <begin position="187"/>
        <end position="439"/>
    </location>
</feature>
<dbReference type="InterPro" id="IPR043454">
    <property type="entry name" value="NPH3/RPT2-like"/>
</dbReference>
<protein>
    <recommendedName>
        <fullName evidence="3">NPH3 domain-containing protein</fullName>
    </recommendedName>
</protein>
<keyword evidence="5" id="KW-1185">Reference proteome</keyword>
<name>A0ABD3L1L2_EUCGL</name>
<evidence type="ECO:0000313" key="4">
    <source>
        <dbReference type="EMBL" id="KAL3742035.1"/>
    </source>
</evidence>
<dbReference type="PROSITE" id="PS51649">
    <property type="entry name" value="NPH3"/>
    <property type="match status" value="1"/>
</dbReference>
<reference evidence="4 5" key="1">
    <citation type="submission" date="2024-11" db="EMBL/GenBank/DDBJ databases">
        <title>Chromosome-level genome assembly of Eucalyptus globulus Labill. provides insights into its genome evolution.</title>
        <authorList>
            <person name="Li X."/>
        </authorList>
    </citation>
    <scope>NUCLEOTIDE SEQUENCE [LARGE SCALE GENOMIC DNA]</scope>
    <source>
        <strain evidence="4">CL2024</strain>
        <tissue evidence="4">Fresh tender leaves</tissue>
    </source>
</reference>
<accession>A0ABD3L1L2</accession>
<gene>
    <name evidence="4" type="ORF">ACJRO7_017510</name>
</gene>
<comment type="similarity">
    <text evidence="2">Belongs to the NPH3 family.</text>
</comment>
<sequence>MEICCILEVDVNGLETFLVDKKITGSFSRRLNRLFGQKSGAANGKQKVIFHDFPGGSEGFELMSRFCYNNGKVEINPYNIVLLNRVARFMEMYCDEAPGNQNLEEQMEKSLKGISYWSWSELLASLKQCQDLLPAKDSSFLVQKIVDCITERLSLPTDASSCTSSSDSSYHPRSSMDSVNSNCSHMAWRLKDLTFLEIDWLDKIVRAMVSKEHDHFAISRFLLYYQKMKSTGATVIEKRRILEGLISLLSLVDRGSSNISCKCLFELLCLGLRWNISTGHKELLESLIGSQFDQATVDHLLIQSPRGKKYAYDVYLIIRIIKAYLHKGDQSPAGQLKKVGHLIDSYIGEVAADLYVKPVTFEELVSILPEAARASHDSLYRVIDIYIEVHQQLCPQEKQRICDVLNHEKLSTAALGDLAYNANFPPKITVKALLMLQHKLKNLVPGTRENVSDKVKGKRKSNNSWC</sequence>
<dbReference type="Proteomes" id="UP001634007">
    <property type="component" value="Unassembled WGS sequence"/>
</dbReference>
<proteinExistence type="inferred from homology"/>
<dbReference type="EMBL" id="JBJKBG010000004">
    <property type="protein sequence ID" value="KAL3742035.1"/>
    <property type="molecule type" value="Genomic_DNA"/>
</dbReference>
<evidence type="ECO:0000313" key="5">
    <source>
        <dbReference type="Proteomes" id="UP001634007"/>
    </source>
</evidence>
<organism evidence="4 5">
    <name type="scientific">Eucalyptus globulus</name>
    <name type="common">Tasmanian blue gum</name>
    <dbReference type="NCBI Taxonomy" id="34317"/>
    <lineage>
        <taxon>Eukaryota</taxon>
        <taxon>Viridiplantae</taxon>
        <taxon>Streptophyta</taxon>
        <taxon>Embryophyta</taxon>
        <taxon>Tracheophyta</taxon>
        <taxon>Spermatophyta</taxon>
        <taxon>Magnoliopsida</taxon>
        <taxon>eudicotyledons</taxon>
        <taxon>Gunneridae</taxon>
        <taxon>Pentapetalae</taxon>
        <taxon>rosids</taxon>
        <taxon>malvids</taxon>
        <taxon>Myrtales</taxon>
        <taxon>Myrtaceae</taxon>
        <taxon>Myrtoideae</taxon>
        <taxon>Eucalypteae</taxon>
        <taxon>Eucalyptus</taxon>
    </lineage>
</organism>
<dbReference type="InterPro" id="IPR027356">
    <property type="entry name" value="NPH3_dom"/>
</dbReference>
<dbReference type="PANTHER" id="PTHR32370">
    <property type="entry name" value="OS12G0117600 PROTEIN"/>
    <property type="match status" value="1"/>
</dbReference>
<dbReference type="Pfam" id="PF03000">
    <property type="entry name" value="NPH3"/>
    <property type="match status" value="1"/>
</dbReference>
<evidence type="ECO:0000256" key="2">
    <source>
        <dbReference type="PROSITE-ProRule" id="PRU00982"/>
    </source>
</evidence>
<comment type="caution">
    <text evidence="4">The sequence shown here is derived from an EMBL/GenBank/DDBJ whole genome shotgun (WGS) entry which is preliminary data.</text>
</comment>
<keyword evidence="1" id="KW-0833">Ubl conjugation pathway</keyword>
<evidence type="ECO:0000259" key="3">
    <source>
        <dbReference type="PROSITE" id="PS51649"/>
    </source>
</evidence>
<evidence type="ECO:0000256" key="1">
    <source>
        <dbReference type="ARBA" id="ARBA00022786"/>
    </source>
</evidence>